<accession>A0A2M7XFC2</accession>
<feature type="transmembrane region" description="Helical" evidence="1">
    <location>
        <begin position="38"/>
        <end position="56"/>
    </location>
</feature>
<reference evidence="3" key="1">
    <citation type="submission" date="2017-09" db="EMBL/GenBank/DDBJ databases">
        <title>Depth-based differentiation of microbial function through sediment-hosted aquifers and enrichment of novel symbionts in the deep terrestrial subsurface.</title>
        <authorList>
            <person name="Probst A.J."/>
            <person name="Ladd B."/>
            <person name="Jarett J.K."/>
            <person name="Geller-Mcgrath D.E."/>
            <person name="Sieber C.M.K."/>
            <person name="Emerson J.B."/>
            <person name="Anantharaman K."/>
            <person name="Thomas B.C."/>
            <person name="Malmstrom R."/>
            <person name="Stieglmeier M."/>
            <person name="Klingl A."/>
            <person name="Woyke T."/>
            <person name="Ryan C.M."/>
            <person name="Banfield J.F."/>
        </authorList>
    </citation>
    <scope>NUCLEOTIDE SEQUENCE [LARGE SCALE GENOMIC DNA]</scope>
</reference>
<comment type="caution">
    <text evidence="2">The sequence shown here is derived from an EMBL/GenBank/DDBJ whole genome shotgun (WGS) entry which is preliminary data.</text>
</comment>
<protein>
    <submittedName>
        <fullName evidence="2">Uncharacterized protein</fullName>
    </submittedName>
</protein>
<evidence type="ECO:0000256" key="1">
    <source>
        <dbReference type="SAM" id="Phobius"/>
    </source>
</evidence>
<evidence type="ECO:0000313" key="2">
    <source>
        <dbReference type="EMBL" id="PJA46558.1"/>
    </source>
</evidence>
<keyword evidence="1" id="KW-0812">Transmembrane</keyword>
<dbReference type="AlphaFoldDB" id="A0A2M7XFC2"/>
<keyword evidence="1" id="KW-0472">Membrane</keyword>
<evidence type="ECO:0000313" key="3">
    <source>
        <dbReference type="Proteomes" id="UP000231263"/>
    </source>
</evidence>
<feature type="transmembrane region" description="Helical" evidence="1">
    <location>
        <begin position="68"/>
        <end position="89"/>
    </location>
</feature>
<sequence length="141" mass="16262">MTFTKAIFTTIGVYAINWLGVIFGFYSRFNWFDIPVHIMGGFAMGMLALAIYNQGIKDIEFKGRFEKHLAFWFVPLFVTGFVAIIAILWEVHEFILDNWFATAEQIIYRNFTQTSLADTMFDMLNGLLGALGSVIVFHRKR</sequence>
<organism evidence="2 3">
    <name type="scientific">Candidatus Uhrbacteria bacterium CG_4_9_14_3_um_filter_41_35</name>
    <dbReference type="NCBI Taxonomy" id="1975034"/>
    <lineage>
        <taxon>Bacteria</taxon>
        <taxon>Candidatus Uhriibacteriota</taxon>
    </lineage>
</organism>
<feature type="transmembrane region" description="Helical" evidence="1">
    <location>
        <begin position="7"/>
        <end position="26"/>
    </location>
</feature>
<gene>
    <name evidence="2" type="ORF">CO173_02210</name>
</gene>
<dbReference type="Proteomes" id="UP000231263">
    <property type="component" value="Unassembled WGS sequence"/>
</dbReference>
<dbReference type="InterPro" id="IPR014509">
    <property type="entry name" value="YjdF-like"/>
</dbReference>
<name>A0A2M7XFC2_9BACT</name>
<dbReference type="Pfam" id="PF09997">
    <property type="entry name" value="DUF2238"/>
    <property type="match status" value="1"/>
</dbReference>
<keyword evidence="1" id="KW-1133">Transmembrane helix</keyword>
<dbReference type="EMBL" id="PFWT01000009">
    <property type="protein sequence ID" value="PJA46558.1"/>
    <property type="molecule type" value="Genomic_DNA"/>
</dbReference>
<proteinExistence type="predicted"/>
<feature type="transmembrane region" description="Helical" evidence="1">
    <location>
        <begin position="119"/>
        <end position="137"/>
    </location>
</feature>